<protein>
    <submittedName>
        <fullName evidence="8">Transcriptional regulatory protein QseF</fullName>
    </submittedName>
</protein>
<dbReference type="Gene3D" id="2.60.200.20">
    <property type="match status" value="1"/>
</dbReference>
<dbReference type="SMART" id="SM00240">
    <property type="entry name" value="FHA"/>
    <property type="match status" value="1"/>
</dbReference>
<evidence type="ECO:0000256" key="5">
    <source>
        <dbReference type="ARBA" id="ARBA00023163"/>
    </source>
</evidence>
<feature type="domain" description="Sigma-54 factor interaction" evidence="7">
    <location>
        <begin position="124"/>
        <end position="343"/>
    </location>
</feature>
<dbReference type="InterPro" id="IPR009057">
    <property type="entry name" value="Homeodomain-like_sf"/>
</dbReference>
<keyword evidence="9" id="KW-1185">Reference proteome</keyword>
<dbReference type="SMART" id="SM00382">
    <property type="entry name" value="AAA"/>
    <property type="match status" value="1"/>
</dbReference>
<evidence type="ECO:0000256" key="4">
    <source>
        <dbReference type="ARBA" id="ARBA00023125"/>
    </source>
</evidence>
<dbReference type="GO" id="GO:0003677">
    <property type="term" value="F:DNA binding"/>
    <property type="evidence" value="ECO:0007669"/>
    <property type="project" value="UniProtKB-KW"/>
</dbReference>
<evidence type="ECO:0000256" key="1">
    <source>
        <dbReference type="ARBA" id="ARBA00022741"/>
    </source>
</evidence>
<dbReference type="OrthoDB" id="5485507at2"/>
<comment type="caution">
    <text evidence="8">The sequence shown here is derived from an EMBL/GenBank/DDBJ whole genome shotgun (WGS) entry which is preliminary data.</text>
</comment>
<sequence>MAVADGPELAHQGYRLLILSGELRGREVEIVKGEITLGRSRQCEVVLPDDSVSRVHAEIRREQDRYRLLDRGSTAGTFLGGSRISDAFLRPGDELRLGQVELRFVTRDRQPELLPSEAERFGPVLGRSLAMRRVFAVLERIADKDVTVLIRGETGTGKDLVARAIHEGSARREQPFVIVDCGALAADQIEAELFGVGGDPRRGAFELAAGGTLLLDEVGELPADLQPKLLRVLESGRFRRVGGSDEIEVDVRALAATNRDLRAGIDDGAFREDLYFRLAVVTCELPPLHERRDDIPMLIESFSRRLPPGMWRPPGPEAMARLLGYDWPGNVRELRNVVERSAYLSPDGVIDLMASDRRNGSEPRAVSFDPTLTFREQKERAVERFEEAYLHWLLERAGGNISRGAREADMDRKYLHKLLRRYGIDAKQYANK</sequence>
<dbReference type="PROSITE" id="PS00675">
    <property type="entry name" value="SIGMA54_INTERACT_1"/>
    <property type="match status" value="1"/>
</dbReference>
<dbReference type="CDD" id="cd00009">
    <property type="entry name" value="AAA"/>
    <property type="match status" value="1"/>
</dbReference>
<dbReference type="PANTHER" id="PTHR32071">
    <property type="entry name" value="TRANSCRIPTIONAL REGULATORY PROTEIN"/>
    <property type="match status" value="1"/>
</dbReference>
<dbReference type="InterPro" id="IPR008984">
    <property type="entry name" value="SMAD_FHA_dom_sf"/>
</dbReference>
<evidence type="ECO:0000256" key="3">
    <source>
        <dbReference type="ARBA" id="ARBA00023015"/>
    </source>
</evidence>
<dbReference type="SUPFAM" id="SSF52540">
    <property type="entry name" value="P-loop containing nucleoside triphosphate hydrolases"/>
    <property type="match status" value="1"/>
</dbReference>
<evidence type="ECO:0000313" key="8">
    <source>
        <dbReference type="EMBL" id="PRP90598.1"/>
    </source>
</evidence>
<dbReference type="CDD" id="cd00060">
    <property type="entry name" value="FHA"/>
    <property type="match status" value="1"/>
</dbReference>
<dbReference type="InterPro" id="IPR000253">
    <property type="entry name" value="FHA_dom"/>
</dbReference>
<dbReference type="Pfam" id="PF25601">
    <property type="entry name" value="AAA_lid_14"/>
    <property type="match status" value="1"/>
</dbReference>
<dbReference type="InterPro" id="IPR002078">
    <property type="entry name" value="Sigma_54_int"/>
</dbReference>
<dbReference type="Pfam" id="PF00158">
    <property type="entry name" value="Sigma54_activat"/>
    <property type="match status" value="1"/>
</dbReference>
<dbReference type="InterPro" id="IPR027417">
    <property type="entry name" value="P-loop_NTPase"/>
</dbReference>
<dbReference type="InterPro" id="IPR000641">
    <property type="entry name" value="CbxX/CfxQ"/>
</dbReference>
<keyword evidence="3" id="KW-0805">Transcription regulation</keyword>
<dbReference type="PROSITE" id="PS50045">
    <property type="entry name" value="SIGMA54_INTERACT_4"/>
    <property type="match status" value="1"/>
</dbReference>
<dbReference type="AlphaFoldDB" id="A0A2S9XCL5"/>
<dbReference type="GO" id="GO:0006355">
    <property type="term" value="P:regulation of DNA-templated transcription"/>
    <property type="evidence" value="ECO:0007669"/>
    <property type="project" value="InterPro"/>
</dbReference>
<dbReference type="SUPFAM" id="SSF49879">
    <property type="entry name" value="SMAD/FHA domain"/>
    <property type="match status" value="1"/>
</dbReference>
<evidence type="ECO:0000256" key="2">
    <source>
        <dbReference type="ARBA" id="ARBA00022840"/>
    </source>
</evidence>
<dbReference type="PRINTS" id="PR00819">
    <property type="entry name" value="CBXCFQXSUPER"/>
</dbReference>
<dbReference type="InterPro" id="IPR058031">
    <property type="entry name" value="AAA_lid_NorR"/>
</dbReference>
<feature type="domain" description="FHA" evidence="6">
    <location>
        <begin position="35"/>
        <end position="84"/>
    </location>
</feature>
<dbReference type="Gene3D" id="3.40.50.300">
    <property type="entry name" value="P-loop containing nucleotide triphosphate hydrolases"/>
    <property type="match status" value="1"/>
</dbReference>
<evidence type="ECO:0000313" key="9">
    <source>
        <dbReference type="Proteomes" id="UP000237968"/>
    </source>
</evidence>
<dbReference type="PROSITE" id="PS00676">
    <property type="entry name" value="SIGMA54_INTERACT_2"/>
    <property type="match status" value="1"/>
</dbReference>
<name>A0A2S9XCL5_9BACT</name>
<dbReference type="InterPro" id="IPR003593">
    <property type="entry name" value="AAA+_ATPase"/>
</dbReference>
<dbReference type="EMBL" id="PVNK01000278">
    <property type="protein sequence ID" value="PRP90598.1"/>
    <property type="molecule type" value="Genomic_DNA"/>
</dbReference>
<keyword evidence="5" id="KW-0804">Transcription</keyword>
<dbReference type="SUPFAM" id="SSF46689">
    <property type="entry name" value="Homeodomain-like"/>
    <property type="match status" value="1"/>
</dbReference>
<dbReference type="InterPro" id="IPR025662">
    <property type="entry name" value="Sigma_54_int_dom_ATP-bd_1"/>
</dbReference>
<dbReference type="PANTHER" id="PTHR32071:SF57">
    <property type="entry name" value="C4-DICARBOXYLATE TRANSPORT TRANSCRIPTIONAL REGULATORY PROTEIN DCTD"/>
    <property type="match status" value="1"/>
</dbReference>
<accession>A0A2S9XCL5</accession>
<keyword evidence="4" id="KW-0238">DNA-binding</keyword>
<gene>
    <name evidence="8" type="primary">qseF_2</name>
    <name evidence="8" type="ORF">ENSA5_64010</name>
</gene>
<dbReference type="GO" id="GO:0005524">
    <property type="term" value="F:ATP binding"/>
    <property type="evidence" value="ECO:0007669"/>
    <property type="project" value="UniProtKB-KW"/>
</dbReference>
<dbReference type="InterPro" id="IPR032030">
    <property type="entry name" value="YscD_cytoplasmic_dom"/>
</dbReference>
<dbReference type="Gene3D" id="1.10.8.60">
    <property type="match status" value="1"/>
</dbReference>
<dbReference type="PROSITE" id="PS00688">
    <property type="entry name" value="SIGMA54_INTERACT_3"/>
    <property type="match status" value="1"/>
</dbReference>
<evidence type="ECO:0000259" key="6">
    <source>
        <dbReference type="PROSITE" id="PS50006"/>
    </source>
</evidence>
<evidence type="ECO:0000259" key="7">
    <source>
        <dbReference type="PROSITE" id="PS50045"/>
    </source>
</evidence>
<keyword evidence="2" id="KW-0067">ATP-binding</keyword>
<reference evidence="8 9" key="1">
    <citation type="submission" date="2018-03" db="EMBL/GenBank/DDBJ databases">
        <title>Draft Genome Sequences of the Obligatory Marine Myxobacteria Enhygromyxa salina SWB005.</title>
        <authorList>
            <person name="Poehlein A."/>
            <person name="Moghaddam J.A."/>
            <person name="Harms H."/>
            <person name="Alanjari M."/>
            <person name="Koenig G.M."/>
            <person name="Daniel R."/>
            <person name="Schaeberle T.F."/>
        </authorList>
    </citation>
    <scope>NUCLEOTIDE SEQUENCE [LARGE SCALE GENOMIC DNA]</scope>
    <source>
        <strain evidence="8 9">SWB005</strain>
    </source>
</reference>
<dbReference type="InterPro" id="IPR025943">
    <property type="entry name" value="Sigma_54_int_dom_ATP-bd_2"/>
</dbReference>
<organism evidence="8 9">
    <name type="scientific">Enhygromyxa salina</name>
    <dbReference type="NCBI Taxonomy" id="215803"/>
    <lineage>
        <taxon>Bacteria</taxon>
        <taxon>Pseudomonadati</taxon>
        <taxon>Myxococcota</taxon>
        <taxon>Polyangia</taxon>
        <taxon>Nannocystales</taxon>
        <taxon>Nannocystaceae</taxon>
        <taxon>Enhygromyxa</taxon>
    </lineage>
</organism>
<proteinExistence type="predicted"/>
<dbReference type="Pfam" id="PF16697">
    <property type="entry name" value="Yop-YscD_cpl"/>
    <property type="match status" value="1"/>
</dbReference>
<dbReference type="InterPro" id="IPR025944">
    <property type="entry name" value="Sigma_54_int_dom_CS"/>
</dbReference>
<dbReference type="FunFam" id="3.40.50.300:FF:000006">
    <property type="entry name" value="DNA-binding transcriptional regulator NtrC"/>
    <property type="match status" value="1"/>
</dbReference>
<dbReference type="Proteomes" id="UP000237968">
    <property type="component" value="Unassembled WGS sequence"/>
</dbReference>
<dbReference type="Gene3D" id="1.10.10.60">
    <property type="entry name" value="Homeodomain-like"/>
    <property type="match status" value="1"/>
</dbReference>
<keyword evidence="1" id="KW-0547">Nucleotide-binding</keyword>
<dbReference type="PROSITE" id="PS50006">
    <property type="entry name" value="FHA_DOMAIN"/>
    <property type="match status" value="1"/>
</dbReference>